<feature type="non-terminal residue" evidence="2">
    <location>
        <position position="1"/>
    </location>
</feature>
<dbReference type="Proteomes" id="UP000789375">
    <property type="component" value="Unassembled WGS sequence"/>
</dbReference>
<proteinExistence type="predicted"/>
<dbReference type="AlphaFoldDB" id="A0A9N9NSC3"/>
<protein>
    <submittedName>
        <fullName evidence="2">15158_t:CDS:1</fullName>
    </submittedName>
</protein>
<gene>
    <name evidence="2" type="ORF">FMOSSE_LOCUS16761</name>
</gene>
<feature type="non-terminal residue" evidence="2">
    <location>
        <position position="86"/>
    </location>
</feature>
<comment type="caution">
    <text evidence="2">The sequence shown here is derived from an EMBL/GenBank/DDBJ whole genome shotgun (WGS) entry which is preliminary data.</text>
</comment>
<feature type="region of interest" description="Disordered" evidence="1">
    <location>
        <begin position="67"/>
        <end position="86"/>
    </location>
</feature>
<evidence type="ECO:0000256" key="1">
    <source>
        <dbReference type="SAM" id="MobiDB-lite"/>
    </source>
</evidence>
<name>A0A9N9NSC3_FUNMO</name>
<dbReference type="EMBL" id="CAJVPP010026180">
    <property type="protein sequence ID" value="CAG8753195.1"/>
    <property type="molecule type" value="Genomic_DNA"/>
</dbReference>
<reference evidence="2" key="1">
    <citation type="submission" date="2021-06" db="EMBL/GenBank/DDBJ databases">
        <authorList>
            <person name="Kallberg Y."/>
            <person name="Tangrot J."/>
            <person name="Rosling A."/>
        </authorList>
    </citation>
    <scope>NUCLEOTIDE SEQUENCE</scope>
    <source>
        <strain evidence="2">87-6 pot B 2015</strain>
    </source>
</reference>
<evidence type="ECO:0000313" key="3">
    <source>
        <dbReference type="Proteomes" id="UP000789375"/>
    </source>
</evidence>
<accession>A0A9N9NSC3</accession>
<sequence length="86" mass="10251">DIIKSKTAENIKERLNRLLKKYGKVKQENNQSKSGRVDWKWMDIMDKIFRCHENVSPLYLSNEKSGYISDEMNNNQNMKGEKDNRK</sequence>
<evidence type="ECO:0000313" key="2">
    <source>
        <dbReference type="EMBL" id="CAG8753195.1"/>
    </source>
</evidence>
<organism evidence="2 3">
    <name type="scientific">Funneliformis mosseae</name>
    <name type="common">Endomycorrhizal fungus</name>
    <name type="synonym">Glomus mosseae</name>
    <dbReference type="NCBI Taxonomy" id="27381"/>
    <lineage>
        <taxon>Eukaryota</taxon>
        <taxon>Fungi</taxon>
        <taxon>Fungi incertae sedis</taxon>
        <taxon>Mucoromycota</taxon>
        <taxon>Glomeromycotina</taxon>
        <taxon>Glomeromycetes</taxon>
        <taxon>Glomerales</taxon>
        <taxon>Glomeraceae</taxon>
        <taxon>Funneliformis</taxon>
    </lineage>
</organism>
<keyword evidence="3" id="KW-1185">Reference proteome</keyword>